<gene>
    <name evidence="3" type="ORF">ESP62_001110</name>
</gene>
<dbReference type="RefSeq" id="WP_129179746.1">
    <property type="nucleotide sequence ID" value="NZ_JAGIOG010000001.1"/>
</dbReference>
<evidence type="ECO:0000313" key="3">
    <source>
        <dbReference type="EMBL" id="KAA1379845.1"/>
    </source>
</evidence>
<dbReference type="EMBL" id="SDPP02000001">
    <property type="protein sequence ID" value="KAA1379845.1"/>
    <property type="molecule type" value="Genomic_DNA"/>
</dbReference>
<feature type="transmembrane region" description="Helical" evidence="1">
    <location>
        <begin position="206"/>
        <end position="226"/>
    </location>
</feature>
<evidence type="ECO:0000313" key="4">
    <source>
        <dbReference type="Proteomes" id="UP001515100"/>
    </source>
</evidence>
<feature type="transmembrane region" description="Helical" evidence="1">
    <location>
        <begin position="58"/>
        <end position="77"/>
    </location>
</feature>
<feature type="transmembrane region" description="Helical" evidence="1">
    <location>
        <begin position="238"/>
        <end position="259"/>
    </location>
</feature>
<keyword evidence="4" id="KW-1185">Reference proteome</keyword>
<proteinExistence type="predicted"/>
<sequence length="269" mass="26484">MSRLGSTLLALALAGVLTLAAYADPVVVAAAVVLVQVLVAVSPPLTSASGEVIGSPRFVPVLVAGVVATVLTLEPALLEGADGTSPDVVDVTDTGMFAGVLPAVMVAVFVALVAQMLRKDGRGQLVSSVGYAVTLSVVAAFAAGWLGAAQSLGDAQAVAVGAAGLAAGLVVWMLPIDRWICFSLATAAGAAGGAAVAATVESSMTVYFGVVVGAGTALFAVLGQVVGRVMAGNSLQPAARWGFPGAMSVAFAAPVVYIGGQLVTVPLLR</sequence>
<name>A0A641API4_9ACTN</name>
<dbReference type="AlphaFoldDB" id="A0A641API4"/>
<organism evidence="3 4">
    <name type="scientific">Aeromicrobium fastidiosum</name>
    <dbReference type="NCBI Taxonomy" id="52699"/>
    <lineage>
        <taxon>Bacteria</taxon>
        <taxon>Bacillati</taxon>
        <taxon>Actinomycetota</taxon>
        <taxon>Actinomycetes</taxon>
        <taxon>Propionibacteriales</taxon>
        <taxon>Nocardioidaceae</taxon>
        <taxon>Aeromicrobium</taxon>
    </lineage>
</organism>
<protein>
    <submittedName>
        <fullName evidence="3">Uncharacterized protein</fullName>
    </submittedName>
</protein>
<feature type="chain" id="PRO_5039106422" evidence="2">
    <location>
        <begin position="24"/>
        <end position="269"/>
    </location>
</feature>
<evidence type="ECO:0000256" key="1">
    <source>
        <dbReference type="SAM" id="Phobius"/>
    </source>
</evidence>
<keyword evidence="2" id="KW-0732">Signal</keyword>
<evidence type="ECO:0000256" key="2">
    <source>
        <dbReference type="SAM" id="SignalP"/>
    </source>
</evidence>
<reference evidence="3" key="1">
    <citation type="submission" date="2019-09" db="EMBL/GenBank/DDBJ databases">
        <authorList>
            <person name="Li J."/>
        </authorList>
    </citation>
    <scope>NUCLEOTIDE SEQUENCE [LARGE SCALE GENOMIC DNA]</scope>
    <source>
        <strain evidence="3">NRBC 14897</strain>
    </source>
</reference>
<feature type="transmembrane region" description="Helical" evidence="1">
    <location>
        <begin position="97"/>
        <end position="117"/>
    </location>
</feature>
<accession>A0A641API4</accession>
<feature type="transmembrane region" description="Helical" evidence="1">
    <location>
        <begin position="155"/>
        <end position="174"/>
    </location>
</feature>
<comment type="caution">
    <text evidence="3">The sequence shown here is derived from an EMBL/GenBank/DDBJ whole genome shotgun (WGS) entry which is preliminary data.</text>
</comment>
<dbReference type="Proteomes" id="UP001515100">
    <property type="component" value="Unassembled WGS sequence"/>
</dbReference>
<feature type="transmembrane region" description="Helical" evidence="1">
    <location>
        <begin position="181"/>
        <end position="200"/>
    </location>
</feature>
<feature type="signal peptide" evidence="2">
    <location>
        <begin position="1"/>
        <end position="23"/>
    </location>
</feature>
<keyword evidence="1" id="KW-0812">Transmembrane</keyword>
<keyword evidence="1" id="KW-0472">Membrane</keyword>
<dbReference type="OrthoDB" id="3746482at2"/>
<feature type="transmembrane region" description="Helical" evidence="1">
    <location>
        <begin position="129"/>
        <end position="149"/>
    </location>
</feature>
<keyword evidence="1" id="KW-1133">Transmembrane helix</keyword>
<feature type="transmembrane region" description="Helical" evidence="1">
    <location>
        <begin position="30"/>
        <end position="46"/>
    </location>
</feature>